<dbReference type="NCBIfam" id="NF009466">
    <property type="entry name" value="PRK12826.1-2"/>
    <property type="match status" value="1"/>
</dbReference>
<evidence type="ECO:0000313" key="6">
    <source>
        <dbReference type="Proteomes" id="UP000050509"/>
    </source>
</evidence>
<dbReference type="AlphaFoldDB" id="A0A0N8PS42"/>
<keyword evidence="6" id="KW-1185">Reference proteome</keyword>
<evidence type="ECO:0000256" key="1">
    <source>
        <dbReference type="ARBA" id="ARBA00006484"/>
    </source>
</evidence>
<feature type="domain" description="Ketoreductase" evidence="4">
    <location>
        <begin position="8"/>
        <end position="196"/>
    </location>
</feature>
<dbReference type="PRINTS" id="PR00080">
    <property type="entry name" value="SDRFAMILY"/>
</dbReference>
<keyword evidence="3" id="KW-0560">Oxidoreductase</keyword>
<dbReference type="SUPFAM" id="SSF51735">
    <property type="entry name" value="NAD(P)-binding Rossmann-fold domains"/>
    <property type="match status" value="1"/>
</dbReference>
<protein>
    <submittedName>
        <fullName evidence="5">3-oxoacyl-ACP synthase</fullName>
    </submittedName>
</protein>
<keyword evidence="2" id="KW-0521">NADP</keyword>
<dbReference type="GO" id="GO:0030497">
    <property type="term" value="P:fatty acid elongation"/>
    <property type="evidence" value="ECO:0007669"/>
    <property type="project" value="TreeGrafter"/>
</dbReference>
<gene>
    <name evidence="5" type="ORF">SE17_19865</name>
</gene>
<evidence type="ECO:0000259" key="4">
    <source>
        <dbReference type="SMART" id="SM00822"/>
    </source>
</evidence>
<reference evidence="5 6" key="1">
    <citation type="submission" date="2015-09" db="EMBL/GenBank/DDBJ databases">
        <title>Draft genome sequence of Kouleothrix aurantiaca JCM 19913.</title>
        <authorList>
            <person name="Hemp J."/>
        </authorList>
    </citation>
    <scope>NUCLEOTIDE SEQUENCE [LARGE SCALE GENOMIC DNA]</scope>
    <source>
        <strain evidence="5 6">COM-B</strain>
    </source>
</reference>
<name>A0A0N8PS42_9CHLR</name>
<dbReference type="EMBL" id="LJCR01000820">
    <property type="protein sequence ID" value="KPV51677.1"/>
    <property type="molecule type" value="Genomic_DNA"/>
</dbReference>
<comment type="similarity">
    <text evidence="1">Belongs to the short-chain dehydrogenases/reductases (SDR) family.</text>
</comment>
<dbReference type="PROSITE" id="PS00061">
    <property type="entry name" value="ADH_SHORT"/>
    <property type="match status" value="1"/>
</dbReference>
<dbReference type="InterPro" id="IPR057326">
    <property type="entry name" value="KR_dom"/>
</dbReference>
<evidence type="ECO:0000256" key="2">
    <source>
        <dbReference type="ARBA" id="ARBA00022857"/>
    </source>
</evidence>
<dbReference type="Gene3D" id="3.40.50.720">
    <property type="entry name" value="NAD(P)-binding Rossmann-like Domain"/>
    <property type="match status" value="1"/>
</dbReference>
<organism evidence="5 6">
    <name type="scientific">Kouleothrix aurantiaca</name>
    <dbReference type="NCBI Taxonomy" id="186479"/>
    <lineage>
        <taxon>Bacteria</taxon>
        <taxon>Bacillati</taxon>
        <taxon>Chloroflexota</taxon>
        <taxon>Chloroflexia</taxon>
        <taxon>Chloroflexales</taxon>
        <taxon>Roseiflexineae</taxon>
        <taxon>Roseiflexaceae</taxon>
        <taxon>Kouleothrix</taxon>
    </lineage>
</organism>
<dbReference type="FunFam" id="3.40.50.720:FF:000115">
    <property type="entry name" value="3-oxoacyl-[acyl-carrier-protein] reductase FabG"/>
    <property type="match status" value="1"/>
</dbReference>
<dbReference type="PATRIC" id="fig|186479.3.peg.10336"/>
<dbReference type="Proteomes" id="UP000050509">
    <property type="component" value="Unassembled WGS sequence"/>
</dbReference>
<accession>A0A0N8PS42</accession>
<evidence type="ECO:0000256" key="3">
    <source>
        <dbReference type="ARBA" id="ARBA00023002"/>
    </source>
</evidence>
<proteinExistence type="inferred from homology"/>
<dbReference type="PRINTS" id="PR00081">
    <property type="entry name" value="GDHRDH"/>
</dbReference>
<dbReference type="InterPro" id="IPR020904">
    <property type="entry name" value="Sc_DH/Rdtase_CS"/>
</dbReference>
<dbReference type="SMART" id="SM00822">
    <property type="entry name" value="PKS_KR"/>
    <property type="match status" value="1"/>
</dbReference>
<evidence type="ECO:0000313" key="5">
    <source>
        <dbReference type="EMBL" id="KPV51677.1"/>
    </source>
</evidence>
<dbReference type="Pfam" id="PF13561">
    <property type="entry name" value="adh_short_C2"/>
    <property type="match status" value="1"/>
</dbReference>
<dbReference type="NCBIfam" id="NF005559">
    <property type="entry name" value="PRK07231.1"/>
    <property type="match status" value="1"/>
</dbReference>
<sequence length="259" mass="26859">MSIELRHRVAVITGGANGIGRATALAFANAGASVAIWDMVEQAGQALVEEIDGNGGKAAFFRVNVASPADVDAAVAATVAQFGTIHILVNNAGITRDAQLIKVKDGEVVGKMSEAEFDAVLNVNLKGVFTCTQAIVPFMVRQGFGRIISAASVVALYGNFGQTNYVATKAAVIGMTKVWARELGKRGITANAVAPGFIATDMTRGMPDKVLAAMIDHTPVGRMGEPRDIANAYLFLASDDASFVNGTVLSVDGGLVMGT</sequence>
<dbReference type="InterPro" id="IPR002347">
    <property type="entry name" value="SDR_fam"/>
</dbReference>
<dbReference type="PANTHER" id="PTHR42760:SF40">
    <property type="entry name" value="3-OXOACYL-[ACYL-CARRIER-PROTEIN] REDUCTASE, CHLOROPLASTIC"/>
    <property type="match status" value="1"/>
</dbReference>
<dbReference type="PANTHER" id="PTHR42760">
    <property type="entry name" value="SHORT-CHAIN DEHYDROGENASES/REDUCTASES FAMILY MEMBER"/>
    <property type="match status" value="1"/>
</dbReference>
<dbReference type="GO" id="GO:0016616">
    <property type="term" value="F:oxidoreductase activity, acting on the CH-OH group of donors, NAD or NADP as acceptor"/>
    <property type="evidence" value="ECO:0007669"/>
    <property type="project" value="UniProtKB-ARBA"/>
</dbReference>
<comment type="caution">
    <text evidence="5">The sequence shown here is derived from an EMBL/GenBank/DDBJ whole genome shotgun (WGS) entry which is preliminary data.</text>
</comment>
<dbReference type="InterPro" id="IPR036291">
    <property type="entry name" value="NAD(P)-bd_dom_sf"/>
</dbReference>